<comment type="caution">
    <text evidence="2">The sequence shown here is derived from an EMBL/GenBank/DDBJ whole genome shotgun (WGS) entry which is preliminary data.</text>
</comment>
<gene>
    <name evidence="2" type="ORF">SLEP1_g37066</name>
</gene>
<keyword evidence="3" id="KW-1185">Reference proteome</keyword>
<evidence type="ECO:0000313" key="3">
    <source>
        <dbReference type="Proteomes" id="UP001054252"/>
    </source>
</evidence>
<proteinExistence type="predicted"/>
<feature type="non-terminal residue" evidence="2">
    <location>
        <position position="104"/>
    </location>
</feature>
<evidence type="ECO:0000313" key="2">
    <source>
        <dbReference type="EMBL" id="GKV27956.1"/>
    </source>
</evidence>
<dbReference type="AlphaFoldDB" id="A0AAV5KTZ7"/>
<organism evidence="2 3">
    <name type="scientific">Rubroshorea leprosula</name>
    <dbReference type="NCBI Taxonomy" id="152421"/>
    <lineage>
        <taxon>Eukaryota</taxon>
        <taxon>Viridiplantae</taxon>
        <taxon>Streptophyta</taxon>
        <taxon>Embryophyta</taxon>
        <taxon>Tracheophyta</taxon>
        <taxon>Spermatophyta</taxon>
        <taxon>Magnoliopsida</taxon>
        <taxon>eudicotyledons</taxon>
        <taxon>Gunneridae</taxon>
        <taxon>Pentapetalae</taxon>
        <taxon>rosids</taxon>
        <taxon>malvids</taxon>
        <taxon>Malvales</taxon>
        <taxon>Dipterocarpaceae</taxon>
        <taxon>Rubroshorea</taxon>
    </lineage>
</organism>
<feature type="region of interest" description="Disordered" evidence="1">
    <location>
        <begin position="1"/>
        <end position="43"/>
    </location>
</feature>
<protein>
    <submittedName>
        <fullName evidence="2">Uncharacterized protein</fullName>
    </submittedName>
</protein>
<evidence type="ECO:0000256" key="1">
    <source>
        <dbReference type="SAM" id="MobiDB-lite"/>
    </source>
</evidence>
<sequence length="104" mass="11646">MDSEDDFDMQDANNESGVDDFFSGGDNEANAMPVYDDSDADGGDYEFIDYDSEDSDANAHHRHQQNYTVLSEADIRQRQEDDIMGVCAVLSISKVEAALVLRHY</sequence>
<reference evidence="2 3" key="1">
    <citation type="journal article" date="2021" name="Commun. Biol.">
        <title>The genome of Shorea leprosula (Dipterocarpaceae) highlights the ecological relevance of drought in aseasonal tropical rainforests.</title>
        <authorList>
            <person name="Ng K.K.S."/>
            <person name="Kobayashi M.J."/>
            <person name="Fawcett J.A."/>
            <person name="Hatakeyama M."/>
            <person name="Paape T."/>
            <person name="Ng C.H."/>
            <person name="Ang C.C."/>
            <person name="Tnah L.H."/>
            <person name="Lee C.T."/>
            <person name="Nishiyama T."/>
            <person name="Sese J."/>
            <person name="O'Brien M.J."/>
            <person name="Copetti D."/>
            <person name="Mohd Noor M.I."/>
            <person name="Ong R.C."/>
            <person name="Putra M."/>
            <person name="Sireger I.Z."/>
            <person name="Indrioko S."/>
            <person name="Kosugi Y."/>
            <person name="Izuno A."/>
            <person name="Isagi Y."/>
            <person name="Lee S.L."/>
            <person name="Shimizu K.K."/>
        </authorList>
    </citation>
    <scope>NUCLEOTIDE SEQUENCE [LARGE SCALE GENOMIC DNA]</scope>
    <source>
        <strain evidence="2">214</strain>
    </source>
</reference>
<name>A0AAV5KTZ7_9ROSI</name>
<dbReference type="EMBL" id="BPVZ01000077">
    <property type="protein sequence ID" value="GKV27956.1"/>
    <property type="molecule type" value="Genomic_DNA"/>
</dbReference>
<dbReference type="Proteomes" id="UP001054252">
    <property type="component" value="Unassembled WGS sequence"/>
</dbReference>
<accession>A0AAV5KTZ7</accession>